<keyword evidence="2 6" id="KW-0812">Transmembrane</keyword>
<dbReference type="Proteomes" id="UP000826012">
    <property type="component" value="Chromosome"/>
</dbReference>
<evidence type="ECO:0000256" key="5">
    <source>
        <dbReference type="ARBA" id="ARBA00023136"/>
    </source>
</evidence>
<evidence type="ECO:0000256" key="6">
    <source>
        <dbReference type="SAM" id="Phobius"/>
    </source>
</evidence>
<dbReference type="EMBL" id="AP024828">
    <property type="protein sequence ID" value="BCZ23094.1"/>
    <property type="molecule type" value="Genomic_DNA"/>
</dbReference>
<dbReference type="PANTHER" id="PTHR12154:SF4">
    <property type="entry name" value="UDP-N-ACETYLGLUCOSAMINE TRANSFERASE SUBUNIT ALG14 HOMOLOG"/>
    <property type="match status" value="1"/>
</dbReference>
<gene>
    <name evidence="7" type="ORF">MTY59_29490</name>
</gene>
<sequence length="155" mass="18067">MGEDMGRLLLIASSGGHIYEMFCLREFWQDKDRFWVSFPTADAQYLLRDEEDIHWAAHPTVRNVPNLMRNLVLALRLLIHHRPAMILTTGSGVAAPFLWLAWLLRIPTVFVESITRITELSLTARMVKPFATRFLVQWPELVDRIPRTEYHGRIV</sequence>
<evidence type="ECO:0000256" key="1">
    <source>
        <dbReference type="ARBA" id="ARBA00004389"/>
    </source>
</evidence>
<keyword evidence="5 6" id="KW-0472">Membrane</keyword>
<evidence type="ECO:0000256" key="2">
    <source>
        <dbReference type="ARBA" id="ARBA00022692"/>
    </source>
</evidence>
<reference evidence="7 8" key="1">
    <citation type="submission" date="2021-07" db="EMBL/GenBank/DDBJ databases">
        <title>Complete genome sequence of nontuberculous Mycobacterium sp. TY59.</title>
        <authorList>
            <person name="Fukushima K."/>
        </authorList>
    </citation>
    <scope>NUCLEOTIDE SEQUENCE [LARGE SCALE GENOMIC DNA]</scope>
    <source>
        <strain evidence="7 8">TY59</strain>
    </source>
</reference>
<name>A0ABN6ILT0_9MYCO</name>
<feature type="transmembrane region" description="Helical" evidence="6">
    <location>
        <begin position="84"/>
        <end position="104"/>
    </location>
</feature>
<accession>A0ABN6ILT0</accession>
<dbReference type="Gene3D" id="3.40.50.2000">
    <property type="entry name" value="Glycogen Phosphorylase B"/>
    <property type="match status" value="1"/>
</dbReference>
<organism evidence="7 8">
    <name type="scientific">Mycobacterium senriense</name>
    <dbReference type="NCBI Taxonomy" id="2775496"/>
    <lineage>
        <taxon>Bacteria</taxon>
        <taxon>Bacillati</taxon>
        <taxon>Actinomycetota</taxon>
        <taxon>Actinomycetes</taxon>
        <taxon>Mycobacteriales</taxon>
        <taxon>Mycobacteriaceae</taxon>
        <taxon>Mycobacterium</taxon>
        <taxon>Mycobacterium avium complex (MAC)</taxon>
    </lineage>
</organism>
<protein>
    <submittedName>
        <fullName evidence="7">Glucosyl transferase</fullName>
    </submittedName>
</protein>
<dbReference type="Pfam" id="PF08660">
    <property type="entry name" value="Alg14"/>
    <property type="match status" value="1"/>
</dbReference>
<keyword evidence="3" id="KW-0256">Endoplasmic reticulum</keyword>
<proteinExistence type="predicted"/>
<evidence type="ECO:0000256" key="3">
    <source>
        <dbReference type="ARBA" id="ARBA00022824"/>
    </source>
</evidence>
<keyword evidence="7" id="KW-0808">Transferase</keyword>
<reference evidence="7 8" key="2">
    <citation type="submission" date="2021-07" db="EMBL/GenBank/DDBJ databases">
        <authorList>
            <person name="Matsumoto Y."/>
            <person name="Motooka D."/>
            <person name="Nakamura S."/>
        </authorList>
    </citation>
    <scope>NUCLEOTIDE SEQUENCE [LARGE SCALE GENOMIC DNA]</scope>
    <source>
        <strain evidence="7 8">TY59</strain>
    </source>
</reference>
<comment type="subcellular location">
    <subcellularLocation>
        <location evidence="1">Endoplasmic reticulum membrane</location>
        <topology evidence="1">Single-pass membrane protein</topology>
    </subcellularLocation>
</comment>
<evidence type="ECO:0000256" key="4">
    <source>
        <dbReference type="ARBA" id="ARBA00022989"/>
    </source>
</evidence>
<evidence type="ECO:0000313" key="7">
    <source>
        <dbReference type="EMBL" id="BCZ23094.1"/>
    </source>
</evidence>
<evidence type="ECO:0000313" key="8">
    <source>
        <dbReference type="Proteomes" id="UP000826012"/>
    </source>
</evidence>
<dbReference type="GO" id="GO:0016740">
    <property type="term" value="F:transferase activity"/>
    <property type="evidence" value="ECO:0007669"/>
    <property type="project" value="UniProtKB-KW"/>
</dbReference>
<dbReference type="InterPro" id="IPR013969">
    <property type="entry name" value="Oligosacch_biosynth_Alg14"/>
</dbReference>
<dbReference type="SUPFAM" id="SSF53756">
    <property type="entry name" value="UDP-Glycosyltransferase/glycogen phosphorylase"/>
    <property type="match status" value="1"/>
</dbReference>
<keyword evidence="8" id="KW-1185">Reference proteome</keyword>
<dbReference type="PANTHER" id="PTHR12154">
    <property type="entry name" value="GLYCOSYL TRANSFERASE-RELATED"/>
    <property type="match status" value="1"/>
</dbReference>
<keyword evidence="4 6" id="KW-1133">Transmembrane helix</keyword>